<reference evidence="2 3" key="1">
    <citation type="journal article" date="2024" name="Appl. Microbiol. Biotechnol.">
        <title>Biosynthetic gene clusters with biotechnological applications in novel Antarctic isolates from Actinomycetota.</title>
        <authorList>
            <person name="Bruna P."/>
            <person name="Nunez-Montero K."/>
            <person name="Contreras M.J."/>
            <person name="Leal K."/>
            <person name="Garcia M."/>
            <person name="Abanto M."/>
            <person name="Barrientos L."/>
        </authorList>
    </citation>
    <scope>NUCLEOTIDE SEQUENCE [LARGE SCALE GENOMIC DNA]</scope>
    <source>
        <strain evidence="2 3">Se16.17</strain>
    </source>
</reference>
<dbReference type="RefSeq" id="WP_026548268.1">
    <property type="nucleotide sequence ID" value="NZ_JBBMFV010000004.1"/>
</dbReference>
<proteinExistence type="predicted"/>
<gene>
    <name evidence="2" type="ORF">V3C41_02790</name>
</gene>
<accession>A0ABV0GNC9</accession>
<keyword evidence="1" id="KW-0732">Signal</keyword>
<feature type="chain" id="PRO_5045963682" evidence="1">
    <location>
        <begin position="19"/>
        <end position="124"/>
    </location>
</feature>
<sequence length="124" mass="12884">MSKALVALSVVVLPSAFAQLLPSDFFHFQNSLLGALAAGTTNRHPRGLGRAGRCSVLAEEAEHRLHIPGDGSAKHCSATSSRTALRGTILQRSTQRWTAVAGHDLSGLGLLGSSDRKAVAGGQT</sequence>
<keyword evidence="3" id="KW-1185">Reference proteome</keyword>
<comment type="caution">
    <text evidence="2">The sequence shown here is derived from an EMBL/GenBank/DDBJ whole genome shotgun (WGS) entry which is preliminary data.</text>
</comment>
<dbReference type="Proteomes" id="UP001448614">
    <property type="component" value="Unassembled WGS sequence"/>
</dbReference>
<name>A0ABV0GNC9_PAENI</name>
<organism evidence="2 3">
    <name type="scientific">Paenarthrobacter nicotinovorans</name>
    <name type="common">Arthrobacter nicotinovorans</name>
    <dbReference type="NCBI Taxonomy" id="29320"/>
    <lineage>
        <taxon>Bacteria</taxon>
        <taxon>Bacillati</taxon>
        <taxon>Actinomycetota</taxon>
        <taxon>Actinomycetes</taxon>
        <taxon>Micrococcales</taxon>
        <taxon>Micrococcaceae</taxon>
        <taxon>Paenarthrobacter</taxon>
    </lineage>
</organism>
<dbReference type="EMBL" id="JBBMFV010000004">
    <property type="protein sequence ID" value="MEO3939995.1"/>
    <property type="molecule type" value="Genomic_DNA"/>
</dbReference>
<evidence type="ECO:0000313" key="3">
    <source>
        <dbReference type="Proteomes" id="UP001448614"/>
    </source>
</evidence>
<evidence type="ECO:0000313" key="2">
    <source>
        <dbReference type="EMBL" id="MEO3939995.1"/>
    </source>
</evidence>
<evidence type="ECO:0000256" key="1">
    <source>
        <dbReference type="SAM" id="SignalP"/>
    </source>
</evidence>
<protein>
    <submittedName>
        <fullName evidence="2">Uncharacterized protein</fullName>
    </submittedName>
</protein>
<feature type="signal peptide" evidence="1">
    <location>
        <begin position="1"/>
        <end position="18"/>
    </location>
</feature>